<keyword evidence="2" id="KW-1133">Transmembrane helix</keyword>
<accession>A0AA35XEZ4</accession>
<reference evidence="3" key="1">
    <citation type="submission" date="2023-03" db="EMBL/GenBank/DDBJ databases">
        <authorList>
            <person name="Steffen K."/>
            <person name="Cardenas P."/>
        </authorList>
    </citation>
    <scope>NUCLEOTIDE SEQUENCE</scope>
</reference>
<feature type="region of interest" description="Disordered" evidence="1">
    <location>
        <begin position="1"/>
        <end position="41"/>
    </location>
</feature>
<feature type="transmembrane region" description="Helical" evidence="2">
    <location>
        <begin position="257"/>
        <end position="277"/>
    </location>
</feature>
<evidence type="ECO:0000313" key="4">
    <source>
        <dbReference type="Proteomes" id="UP001174909"/>
    </source>
</evidence>
<dbReference type="EMBL" id="CASHTH010003762">
    <property type="protein sequence ID" value="CAI8048970.1"/>
    <property type="molecule type" value="Genomic_DNA"/>
</dbReference>
<evidence type="ECO:0000256" key="2">
    <source>
        <dbReference type="SAM" id="Phobius"/>
    </source>
</evidence>
<dbReference type="Proteomes" id="UP001174909">
    <property type="component" value="Unassembled WGS sequence"/>
</dbReference>
<gene>
    <name evidence="3" type="ORF">GBAR_LOCUS26978</name>
</gene>
<feature type="compositionally biased region" description="Low complexity" evidence="1">
    <location>
        <begin position="1"/>
        <end position="26"/>
    </location>
</feature>
<keyword evidence="2" id="KW-0812">Transmembrane</keyword>
<sequence length="403" mass="46567">MSVTSPSLLSPTSFASESIKSSLPSKSDGERNASKDAGEGGGDKIEQKEFFWDQFLTYMATIIALLTVLDITLQFFRGGGLSCRVPSNGTEPTRDEVVFINTFCQQSLSRAEYYPLFVLIQGLLLAAPQYLWASLFGGEFDFFFGLVQQLDRLRERKTGQYRSQNFEIVDKLEKHFPRKWRLLSIFTLYVTKLGLQFVVIFIAIIVNGAFFQAREFSFTFKCPRDFDPRSMPEGWWLSQDVVCVFTSFRLHRTIQNVNYLLLCLAFVAVLYGLIWCFTRHAKVLGYREIALFAFNSCLRPEDYVHSGWFKPRIMNDLDFLLIRLFQADSGCGNVFKDIQIERELRKEVRKDHEYLYLLLDAMKDSRRAQKRAKQPSQPQTERKQSGQPPARCGFSVVRRTFNS</sequence>
<feature type="transmembrane region" description="Helical" evidence="2">
    <location>
        <begin position="55"/>
        <end position="76"/>
    </location>
</feature>
<protein>
    <recommendedName>
        <fullName evidence="5">Innexin</fullName>
    </recommendedName>
</protein>
<feature type="transmembrane region" description="Helical" evidence="2">
    <location>
        <begin position="193"/>
        <end position="213"/>
    </location>
</feature>
<keyword evidence="2" id="KW-0472">Membrane</keyword>
<evidence type="ECO:0000256" key="1">
    <source>
        <dbReference type="SAM" id="MobiDB-lite"/>
    </source>
</evidence>
<feature type="compositionally biased region" description="Basic and acidic residues" evidence="1">
    <location>
        <begin position="27"/>
        <end position="41"/>
    </location>
</feature>
<organism evidence="3 4">
    <name type="scientific">Geodia barretti</name>
    <name type="common">Barrett's horny sponge</name>
    <dbReference type="NCBI Taxonomy" id="519541"/>
    <lineage>
        <taxon>Eukaryota</taxon>
        <taxon>Metazoa</taxon>
        <taxon>Porifera</taxon>
        <taxon>Demospongiae</taxon>
        <taxon>Heteroscleromorpha</taxon>
        <taxon>Tetractinellida</taxon>
        <taxon>Astrophorina</taxon>
        <taxon>Geodiidae</taxon>
        <taxon>Geodia</taxon>
    </lineage>
</organism>
<dbReference type="AlphaFoldDB" id="A0AA35XEZ4"/>
<name>A0AA35XEZ4_GEOBA</name>
<feature type="region of interest" description="Disordered" evidence="1">
    <location>
        <begin position="366"/>
        <end position="394"/>
    </location>
</feature>
<evidence type="ECO:0008006" key="5">
    <source>
        <dbReference type="Google" id="ProtNLM"/>
    </source>
</evidence>
<keyword evidence="4" id="KW-1185">Reference proteome</keyword>
<proteinExistence type="predicted"/>
<feature type="transmembrane region" description="Helical" evidence="2">
    <location>
        <begin position="113"/>
        <end position="132"/>
    </location>
</feature>
<comment type="caution">
    <text evidence="3">The sequence shown here is derived from an EMBL/GenBank/DDBJ whole genome shotgun (WGS) entry which is preliminary data.</text>
</comment>
<evidence type="ECO:0000313" key="3">
    <source>
        <dbReference type="EMBL" id="CAI8048970.1"/>
    </source>
</evidence>